<feature type="chain" id="PRO_5026779655" evidence="5">
    <location>
        <begin position="34"/>
        <end position="385"/>
    </location>
</feature>
<dbReference type="RefSeq" id="XP_011084056.1">
    <property type="nucleotide sequence ID" value="XM_011085754.2"/>
</dbReference>
<dbReference type="Proteomes" id="UP000504604">
    <property type="component" value="Linkage group LG1"/>
</dbReference>
<evidence type="ECO:0000313" key="6">
    <source>
        <dbReference type="Proteomes" id="UP000504604"/>
    </source>
</evidence>
<dbReference type="Gramene" id="SIN_1010929.t">
    <property type="protein sequence ID" value="SIN_1010929.t"/>
    <property type="gene ID" value="SIN_1010929"/>
</dbReference>
<dbReference type="PANTHER" id="PTHR22835">
    <property type="entry name" value="ZINC FINGER FYVE DOMAIN CONTAINING PROTEIN"/>
    <property type="match status" value="1"/>
</dbReference>
<dbReference type="FunCoup" id="A0A6I9TIT0">
    <property type="interactions" value="62"/>
</dbReference>
<dbReference type="Gene3D" id="3.40.50.1110">
    <property type="entry name" value="SGNH hydrolase"/>
    <property type="match status" value="1"/>
</dbReference>
<dbReference type="InParanoid" id="A0A6I9TIT0"/>
<dbReference type="InterPro" id="IPR036514">
    <property type="entry name" value="SGNH_hydro_sf"/>
</dbReference>
<keyword evidence="2 5" id="KW-0732">Signal</keyword>
<dbReference type="GeneID" id="105166411"/>
<gene>
    <name evidence="7" type="primary">LOC105166411</name>
</gene>
<evidence type="ECO:0000256" key="2">
    <source>
        <dbReference type="ARBA" id="ARBA00022729"/>
    </source>
</evidence>
<dbReference type="InterPro" id="IPR035669">
    <property type="entry name" value="SGNH_plant_lipase-like"/>
</dbReference>
<evidence type="ECO:0000256" key="3">
    <source>
        <dbReference type="ARBA" id="ARBA00022801"/>
    </source>
</evidence>
<dbReference type="OrthoDB" id="1600564at2759"/>
<evidence type="ECO:0000256" key="4">
    <source>
        <dbReference type="ARBA" id="ARBA00023180"/>
    </source>
</evidence>
<reference evidence="6" key="1">
    <citation type="submission" date="2024-10" db="UniProtKB">
        <authorList>
            <consortium name="RefSeq"/>
        </authorList>
    </citation>
    <scope>NUCLEOTIDE SEQUENCE [LARGE SCALE GENOMIC DNA]</scope>
    <source>
        <strain evidence="6">cv. Zhongzhi No. 13</strain>
    </source>
</reference>
<feature type="signal peptide" evidence="5">
    <location>
        <begin position="1"/>
        <end position="33"/>
    </location>
</feature>
<evidence type="ECO:0000256" key="5">
    <source>
        <dbReference type="SAM" id="SignalP"/>
    </source>
</evidence>
<proteinExistence type="inferred from homology"/>
<dbReference type="GO" id="GO:0016788">
    <property type="term" value="F:hydrolase activity, acting on ester bonds"/>
    <property type="evidence" value="ECO:0007669"/>
    <property type="project" value="InterPro"/>
</dbReference>
<organism evidence="6 7">
    <name type="scientific">Sesamum indicum</name>
    <name type="common">Oriental sesame</name>
    <name type="synonym">Sesamum orientale</name>
    <dbReference type="NCBI Taxonomy" id="4182"/>
    <lineage>
        <taxon>Eukaryota</taxon>
        <taxon>Viridiplantae</taxon>
        <taxon>Streptophyta</taxon>
        <taxon>Embryophyta</taxon>
        <taxon>Tracheophyta</taxon>
        <taxon>Spermatophyta</taxon>
        <taxon>Magnoliopsida</taxon>
        <taxon>eudicotyledons</taxon>
        <taxon>Gunneridae</taxon>
        <taxon>Pentapetalae</taxon>
        <taxon>asterids</taxon>
        <taxon>lamiids</taxon>
        <taxon>Lamiales</taxon>
        <taxon>Pedaliaceae</taxon>
        <taxon>Sesamum</taxon>
    </lineage>
</organism>
<evidence type="ECO:0000313" key="7">
    <source>
        <dbReference type="RefSeq" id="XP_011084056.1"/>
    </source>
</evidence>
<dbReference type="AlphaFoldDB" id="A0A6I9TIT0"/>
<dbReference type="CDD" id="cd01837">
    <property type="entry name" value="SGNH_plant_lipase_like"/>
    <property type="match status" value="1"/>
</dbReference>
<protein>
    <submittedName>
        <fullName evidence="7">GDSL esterase/lipase At3g48460-like</fullName>
    </submittedName>
</protein>
<dbReference type="SUPFAM" id="SSF52266">
    <property type="entry name" value="SGNH hydrolase"/>
    <property type="match status" value="1"/>
</dbReference>
<sequence>MAAANIPSSLFTSQICLMITLIFTLLSSSPASSTAPPPFKKIYAFGDSYTDTGNTKTSTGPAAFNYVSNPPYGVTFFHHPTNRYSDGRIVVDFVAKALSLPFLPPYRNPNADRKHGVNFAVAGATAIRQSFFLKNNISFNLVAQSLQTQLVRFNKLLEGEGCKDSRTSPRECRAALNDALIWVGEIGANDYTCSLGSSLSSKTIQALALDSVTVFLQALLNKGAKYIIVQGLPPTGCITYSFAIASPDDRDEMGCVASVNRITSTHNVALQAKLRSLRKQYPKSVIVYADYYNSHLRVVKNARKYGFKEQYKVCCGHGGGPYNFDIFNTCGSQSSRSCTNPSEYINWDGAHLTEAVNKVLTNLFLNGTYCSPPFDYLLRKKLQSG</sequence>
<keyword evidence="4" id="KW-0325">Glycoprotein</keyword>
<dbReference type="PANTHER" id="PTHR22835:SF557">
    <property type="entry name" value="LIPASE_HYDROLASE FAMILY PROTEIN, PUTATIVE, EXPRESSED-RELATED"/>
    <property type="match status" value="1"/>
</dbReference>
<dbReference type="InterPro" id="IPR001087">
    <property type="entry name" value="GDSL"/>
</dbReference>
<accession>A0A6I9TIT0</accession>
<comment type="similarity">
    <text evidence="1">Belongs to the 'GDSL' lipolytic enzyme family.</text>
</comment>
<evidence type="ECO:0000256" key="1">
    <source>
        <dbReference type="ARBA" id="ARBA00008668"/>
    </source>
</evidence>
<keyword evidence="3" id="KW-0378">Hydrolase</keyword>
<reference evidence="7" key="2">
    <citation type="submission" date="2025-08" db="UniProtKB">
        <authorList>
            <consortium name="RefSeq"/>
        </authorList>
    </citation>
    <scope>IDENTIFICATION</scope>
</reference>
<name>A0A6I9TIT0_SESIN</name>
<dbReference type="Pfam" id="PF00657">
    <property type="entry name" value="Lipase_GDSL"/>
    <property type="match status" value="1"/>
</dbReference>
<dbReference type="KEGG" id="sind:105166411"/>
<keyword evidence="6" id="KW-1185">Reference proteome</keyword>